<dbReference type="Proteomes" id="UP000016930">
    <property type="component" value="Unassembled WGS sequence"/>
</dbReference>
<dbReference type="Gene3D" id="3.40.50.300">
    <property type="entry name" value="P-loop containing nucleotide triphosphate hydrolases"/>
    <property type="match status" value="1"/>
</dbReference>
<dbReference type="STRING" id="914234.M2R9V1"/>
<accession>M2R9V1</accession>
<dbReference type="Pfam" id="PF24883">
    <property type="entry name" value="NPHP3_N"/>
    <property type="match status" value="1"/>
</dbReference>
<dbReference type="EMBL" id="KB445800">
    <property type="protein sequence ID" value="EMD35546.1"/>
    <property type="molecule type" value="Genomic_DNA"/>
</dbReference>
<dbReference type="SUPFAM" id="SSF52540">
    <property type="entry name" value="P-loop containing nucleoside triphosphate hydrolases"/>
    <property type="match status" value="1"/>
</dbReference>
<dbReference type="InterPro" id="IPR056884">
    <property type="entry name" value="NPHP3-like_N"/>
</dbReference>
<dbReference type="HOGENOM" id="CLU_000288_6_8_1"/>
<protein>
    <recommendedName>
        <fullName evidence="2">Nephrocystin 3-like N-terminal domain-containing protein</fullName>
    </recommendedName>
</protein>
<evidence type="ECO:0000313" key="3">
    <source>
        <dbReference type="EMBL" id="EMD35546.1"/>
    </source>
</evidence>
<dbReference type="AlphaFoldDB" id="M2R9V1"/>
<sequence length="77" mass="8739">TRAKILKDLMDWTSRQDPSERILVLHGRAGMGKSSIVHALLRSFPEDRIAASFFFNRGSEECKDPYRVVPTLAHQLA</sequence>
<keyword evidence="4" id="KW-1185">Reference proteome</keyword>
<reference evidence="3 4" key="1">
    <citation type="journal article" date="2012" name="Proc. Natl. Acad. Sci. U.S.A.">
        <title>Comparative genomics of Ceriporiopsis subvermispora and Phanerochaete chrysosporium provide insight into selective ligninolysis.</title>
        <authorList>
            <person name="Fernandez-Fueyo E."/>
            <person name="Ruiz-Duenas F.J."/>
            <person name="Ferreira P."/>
            <person name="Floudas D."/>
            <person name="Hibbett D.S."/>
            <person name="Canessa P."/>
            <person name="Larrondo L.F."/>
            <person name="James T.Y."/>
            <person name="Seelenfreund D."/>
            <person name="Lobos S."/>
            <person name="Polanco R."/>
            <person name="Tello M."/>
            <person name="Honda Y."/>
            <person name="Watanabe T."/>
            <person name="Watanabe T."/>
            <person name="Ryu J.S."/>
            <person name="Kubicek C.P."/>
            <person name="Schmoll M."/>
            <person name="Gaskell J."/>
            <person name="Hammel K.E."/>
            <person name="St John F.J."/>
            <person name="Vanden Wymelenberg A."/>
            <person name="Sabat G."/>
            <person name="Splinter BonDurant S."/>
            <person name="Syed K."/>
            <person name="Yadav J.S."/>
            <person name="Doddapaneni H."/>
            <person name="Subramanian V."/>
            <person name="Lavin J.L."/>
            <person name="Oguiza J.A."/>
            <person name="Perez G."/>
            <person name="Pisabarro A.G."/>
            <person name="Ramirez L."/>
            <person name="Santoyo F."/>
            <person name="Master E."/>
            <person name="Coutinho P.M."/>
            <person name="Henrissat B."/>
            <person name="Lombard V."/>
            <person name="Magnuson J.K."/>
            <person name="Kuees U."/>
            <person name="Hori C."/>
            <person name="Igarashi K."/>
            <person name="Samejima M."/>
            <person name="Held B.W."/>
            <person name="Barry K.W."/>
            <person name="LaButti K.M."/>
            <person name="Lapidus A."/>
            <person name="Lindquist E.A."/>
            <person name="Lucas S.M."/>
            <person name="Riley R."/>
            <person name="Salamov A.A."/>
            <person name="Hoffmeister D."/>
            <person name="Schwenk D."/>
            <person name="Hadar Y."/>
            <person name="Yarden O."/>
            <person name="de Vries R.P."/>
            <person name="Wiebenga A."/>
            <person name="Stenlid J."/>
            <person name="Eastwood D."/>
            <person name="Grigoriev I.V."/>
            <person name="Berka R.M."/>
            <person name="Blanchette R.A."/>
            <person name="Kersten P."/>
            <person name="Martinez A.T."/>
            <person name="Vicuna R."/>
            <person name="Cullen D."/>
        </authorList>
    </citation>
    <scope>NUCLEOTIDE SEQUENCE [LARGE SCALE GENOMIC DNA]</scope>
    <source>
        <strain evidence="3 4">B</strain>
    </source>
</reference>
<gene>
    <name evidence="3" type="ORF">CERSUDRAFT_25326</name>
</gene>
<dbReference type="OrthoDB" id="2928561at2759"/>
<proteinExistence type="predicted"/>
<feature type="non-terminal residue" evidence="3">
    <location>
        <position position="77"/>
    </location>
</feature>
<dbReference type="InterPro" id="IPR027417">
    <property type="entry name" value="P-loop_NTPase"/>
</dbReference>
<name>M2R9V1_CERS8</name>
<organism evidence="3 4">
    <name type="scientific">Ceriporiopsis subvermispora (strain B)</name>
    <name type="common">White-rot fungus</name>
    <name type="synonym">Gelatoporia subvermispora</name>
    <dbReference type="NCBI Taxonomy" id="914234"/>
    <lineage>
        <taxon>Eukaryota</taxon>
        <taxon>Fungi</taxon>
        <taxon>Dikarya</taxon>
        <taxon>Basidiomycota</taxon>
        <taxon>Agaricomycotina</taxon>
        <taxon>Agaricomycetes</taxon>
        <taxon>Polyporales</taxon>
        <taxon>Gelatoporiaceae</taxon>
        <taxon>Gelatoporia</taxon>
    </lineage>
</organism>
<evidence type="ECO:0000313" key="4">
    <source>
        <dbReference type="Proteomes" id="UP000016930"/>
    </source>
</evidence>
<keyword evidence="1" id="KW-0677">Repeat</keyword>
<feature type="domain" description="Nephrocystin 3-like N-terminal" evidence="2">
    <location>
        <begin position="9"/>
        <end position="77"/>
    </location>
</feature>
<feature type="non-terminal residue" evidence="3">
    <location>
        <position position="1"/>
    </location>
</feature>
<evidence type="ECO:0000259" key="2">
    <source>
        <dbReference type="Pfam" id="PF24883"/>
    </source>
</evidence>
<evidence type="ECO:0000256" key="1">
    <source>
        <dbReference type="ARBA" id="ARBA00022737"/>
    </source>
</evidence>